<dbReference type="Gene3D" id="3.40.50.720">
    <property type="entry name" value="NAD(P)-binding Rossmann-like Domain"/>
    <property type="match status" value="1"/>
</dbReference>
<dbReference type="EMBL" id="BNAL01000024">
    <property type="protein sequence ID" value="GHG06292.1"/>
    <property type="molecule type" value="Genomic_DNA"/>
</dbReference>
<gene>
    <name evidence="1" type="ORF">GCM10017783_18600</name>
</gene>
<dbReference type="Proteomes" id="UP000632154">
    <property type="component" value="Unassembled WGS sequence"/>
</dbReference>
<evidence type="ECO:0000313" key="1">
    <source>
        <dbReference type="EMBL" id="GHG06292.1"/>
    </source>
</evidence>
<comment type="caution">
    <text evidence="1">The sequence shown here is derived from an EMBL/GenBank/DDBJ whole genome shotgun (WGS) entry which is preliminary data.</text>
</comment>
<proteinExistence type="predicted"/>
<protein>
    <recommendedName>
        <fullName evidence="3">Shikimate dehydrogenase</fullName>
    </recommendedName>
</protein>
<evidence type="ECO:0000313" key="2">
    <source>
        <dbReference type="Proteomes" id="UP000632154"/>
    </source>
</evidence>
<organism evidence="1 2">
    <name type="scientific">Deinococcus piscis</name>
    <dbReference type="NCBI Taxonomy" id="394230"/>
    <lineage>
        <taxon>Bacteria</taxon>
        <taxon>Thermotogati</taxon>
        <taxon>Deinococcota</taxon>
        <taxon>Deinococci</taxon>
        <taxon>Deinococcales</taxon>
        <taxon>Deinococcaceae</taxon>
        <taxon>Deinococcus</taxon>
    </lineage>
</organism>
<accession>A0ABQ3KAM5</accession>
<sequence length="262" mass="27151">MVHMPSSTPAFPPLIGLLGYGPATARALRDLGYLALPLPVGDLEGVLAACQTLELSGVLVHSAYEQQAFAAVQSDEPAQRAGRVDAIALPLGALAAMPQGTYTLTEALGDAVAATHYAARGASALLIGHGADLAAVMPLTRLGFARVGFVADSLPAAERLSREVPAGTAAYALSRRDPALQTLAERADLIVVLGGSLPAGVLQPYHTLLDLSGRLPSGNATRLELDQLPGLRLSQQLLHITGQRLHAAALADLVQVMQSERA</sequence>
<keyword evidence="2" id="KW-1185">Reference proteome</keyword>
<evidence type="ECO:0008006" key="3">
    <source>
        <dbReference type="Google" id="ProtNLM"/>
    </source>
</evidence>
<dbReference type="Gene3D" id="3.40.50.10860">
    <property type="entry name" value="Leucine Dehydrogenase, chain A, domain 1"/>
    <property type="match status" value="1"/>
</dbReference>
<name>A0ABQ3KAM5_9DEIO</name>
<reference evidence="2" key="1">
    <citation type="journal article" date="2019" name="Int. J. Syst. Evol. Microbiol.">
        <title>The Global Catalogue of Microorganisms (GCM) 10K type strain sequencing project: providing services to taxonomists for standard genome sequencing and annotation.</title>
        <authorList>
            <consortium name="The Broad Institute Genomics Platform"/>
            <consortium name="The Broad Institute Genome Sequencing Center for Infectious Disease"/>
            <person name="Wu L."/>
            <person name="Ma J."/>
        </authorList>
    </citation>
    <scope>NUCLEOTIDE SEQUENCE [LARGE SCALE GENOMIC DNA]</scope>
    <source>
        <strain evidence="2">CGMCC 1.18439</strain>
    </source>
</reference>